<evidence type="ECO:0000313" key="2">
    <source>
        <dbReference type="Proteomes" id="UP000028524"/>
    </source>
</evidence>
<evidence type="ECO:0000313" key="1">
    <source>
        <dbReference type="EMBL" id="KFA65266.1"/>
    </source>
</evidence>
<dbReference type="EMBL" id="KL660616">
    <property type="protein sequence ID" value="KFA65266.1"/>
    <property type="molecule type" value="Genomic_DNA"/>
</dbReference>
<dbReference type="Proteomes" id="UP000028524">
    <property type="component" value="Unassembled WGS sequence"/>
</dbReference>
<reference evidence="1 2" key="1">
    <citation type="journal article" date="2014" name="BMC Genomics">
        <title>Comparative genome sequencing reveals chemotype-specific gene clusters in the toxigenic black mold Stachybotrys.</title>
        <authorList>
            <person name="Semeiks J."/>
            <person name="Borek D."/>
            <person name="Otwinowski Z."/>
            <person name="Grishin N.V."/>
        </authorList>
    </citation>
    <scope>NUCLEOTIDE SEQUENCE [LARGE SCALE GENOMIC DNA]</scope>
    <source>
        <strain evidence="1 2">IBT 40285</strain>
    </source>
</reference>
<dbReference type="OrthoDB" id="10473474at2759"/>
<feature type="non-terminal residue" evidence="1">
    <location>
        <position position="98"/>
    </location>
</feature>
<dbReference type="HOGENOM" id="CLU_2339348_0_0_1"/>
<dbReference type="InParanoid" id="A0A084QMT1"/>
<protein>
    <submittedName>
        <fullName evidence="1">Uncharacterized protein</fullName>
    </submittedName>
</protein>
<keyword evidence="2" id="KW-1185">Reference proteome</keyword>
<name>A0A084QMT1_STAC4</name>
<proteinExistence type="predicted"/>
<organism evidence="1 2">
    <name type="scientific">Stachybotrys chlorohalonatus (strain IBT 40285)</name>
    <dbReference type="NCBI Taxonomy" id="1283841"/>
    <lineage>
        <taxon>Eukaryota</taxon>
        <taxon>Fungi</taxon>
        <taxon>Dikarya</taxon>
        <taxon>Ascomycota</taxon>
        <taxon>Pezizomycotina</taxon>
        <taxon>Sordariomycetes</taxon>
        <taxon>Hypocreomycetidae</taxon>
        <taxon>Hypocreales</taxon>
        <taxon>Stachybotryaceae</taxon>
        <taxon>Stachybotrys</taxon>
    </lineage>
</organism>
<sequence>MSFFFSISPKGSGGMTAAEYRYNGLGSSTAPSAAPLMIGSSLANNLGPWLLQDRWDGTLGDFRYQKRDEERSRFAWWGTPDLLINDLMRVFAKDNGIN</sequence>
<accession>A0A084QMT1</accession>
<gene>
    <name evidence="1" type="ORF">S40285_09904</name>
</gene>
<dbReference type="AlphaFoldDB" id="A0A084QMT1"/>